<evidence type="ECO:0000313" key="4">
    <source>
        <dbReference type="Proteomes" id="UP000051576"/>
    </source>
</evidence>
<sequence>MTLLSLRKEALIMKKLLISVISIFLFVFLAGFEEVKADTMTSNVSFTVTSGSLTLTSVPVLEFKTKEDTAKNRLSSLVNSSSEESYTSKSATSTNSLVVEDYRGAIHDNWTISAQLGNTNVPAFVNVKQQNGESSSMLSSTSTTVISKSSRSTKSQTRFAKSKLRINKNQTSSNQQFQGTVTWTLENTASNQN</sequence>
<dbReference type="eggNOG" id="ENOG5032P5G">
    <property type="taxonomic scope" value="Bacteria"/>
</dbReference>
<evidence type="ECO:0000256" key="2">
    <source>
        <dbReference type="SAM" id="Phobius"/>
    </source>
</evidence>
<dbReference type="PATRIC" id="fig|1133569.4.peg.2195"/>
<dbReference type="AlphaFoldDB" id="A0A0R2C8V6"/>
<proteinExistence type="predicted"/>
<keyword evidence="2" id="KW-0812">Transmembrane</keyword>
<name>A0A0R2C8V6_9LACO</name>
<gene>
    <name evidence="3" type="ORF">FD21_GL002035</name>
</gene>
<protein>
    <recommendedName>
        <fullName evidence="5">WxL domain-containing protein</fullName>
    </recommendedName>
</protein>
<accession>A0A0R2C8V6</accession>
<feature type="compositionally biased region" description="Low complexity" evidence="1">
    <location>
        <begin position="134"/>
        <end position="157"/>
    </location>
</feature>
<dbReference type="Proteomes" id="UP000051576">
    <property type="component" value="Unassembled WGS sequence"/>
</dbReference>
<evidence type="ECO:0000313" key="3">
    <source>
        <dbReference type="EMBL" id="KRM84374.1"/>
    </source>
</evidence>
<feature type="transmembrane region" description="Helical" evidence="2">
    <location>
        <begin position="12"/>
        <end position="32"/>
    </location>
</feature>
<reference evidence="3 4" key="1">
    <citation type="journal article" date="2015" name="Genome Announc.">
        <title>Expanding the biotechnology potential of lactobacilli through comparative genomics of 213 strains and associated genera.</title>
        <authorList>
            <person name="Sun Z."/>
            <person name="Harris H.M."/>
            <person name="McCann A."/>
            <person name="Guo C."/>
            <person name="Argimon S."/>
            <person name="Zhang W."/>
            <person name="Yang X."/>
            <person name="Jeffery I.B."/>
            <person name="Cooney J.C."/>
            <person name="Kagawa T.F."/>
            <person name="Liu W."/>
            <person name="Song Y."/>
            <person name="Salvetti E."/>
            <person name="Wrobel A."/>
            <person name="Rasinkangas P."/>
            <person name="Parkhill J."/>
            <person name="Rea M.C."/>
            <person name="O'Sullivan O."/>
            <person name="Ritari J."/>
            <person name="Douillard F.P."/>
            <person name="Paul Ross R."/>
            <person name="Yang R."/>
            <person name="Briner A.E."/>
            <person name="Felis G.E."/>
            <person name="de Vos W.M."/>
            <person name="Barrangou R."/>
            <person name="Klaenhammer T.R."/>
            <person name="Caufield P.W."/>
            <person name="Cui Y."/>
            <person name="Zhang H."/>
            <person name="O'Toole P.W."/>
        </authorList>
    </citation>
    <scope>NUCLEOTIDE SEQUENCE [LARGE SCALE GENOMIC DNA]</scope>
    <source>
        <strain evidence="3 4">DSM 20605</strain>
    </source>
</reference>
<dbReference type="EMBL" id="AYYX01000080">
    <property type="protein sequence ID" value="KRM84374.1"/>
    <property type="molecule type" value="Genomic_DNA"/>
</dbReference>
<feature type="region of interest" description="Disordered" evidence="1">
    <location>
        <begin position="132"/>
        <end position="160"/>
    </location>
</feature>
<keyword evidence="4" id="KW-1185">Reference proteome</keyword>
<keyword evidence="2" id="KW-1133">Transmembrane helix</keyword>
<comment type="caution">
    <text evidence="3">The sequence shown here is derived from an EMBL/GenBank/DDBJ whole genome shotgun (WGS) entry which is preliminary data.</text>
</comment>
<evidence type="ECO:0000256" key="1">
    <source>
        <dbReference type="SAM" id="MobiDB-lite"/>
    </source>
</evidence>
<evidence type="ECO:0008006" key="5">
    <source>
        <dbReference type="Google" id="ProtNLM"/>
    </source>
</evidence>
<organism evidence="3 4">
    <name type="scientific">Liquorilactobacillus vini DSM 20605</name>
    <dbReference type="NCBI Taxonomy" id="1133569"/>
    <lineage>
        <taxon>Bacteria</taxon>
        <taxon>Bacillati</taxon>
        <taxon>Bacillota</taxon>
        <taxon>Bacilli</taxon>
        <taxon>Lactobacillales</taxon>
        <taxon>Lactobacillaceae</taxon>
        <taxon>Liquorilactobacillus</taxon>
    </lineage>
</organism>
<keyword evidence="2" id="KW-0472">Membrane</keyword>